<dbReference type="PROSITE" id="PS50879">
    <property type="entry name" value="RNASE_H_1"/>
    <property type="match status" value="1"/>
</dbReference>
<evidence type="ECO:0000256" key="2">
    <source>
        <dbReference type="ARBA" id="ARBA00001946"/>
    </source>
</evidence>
<dbReference type="Pfam" id="PF01693">
    <property type="entry name" value="Cauli_VI"/>
    <property type="match status" value="1"/>
</dbReference>
<evidence type="ECO:0000256" key="11">
    <source>
        <dbReference type="ARBA" id="ARBA00022842"/>
    </source>
</evidence>
<feature type="domain" description="RNase H type-1" evidence="12">
    <location>
        <begin position="55"/>
        <end position="192"/>
    </location>
</feature>
<dbReference type="Gene3D" id="3.40.970.10">
    <property type="entry name" value="Ribonuclease H1, N-terminal domain"/>
    <property type="match status" value="1"/>
</dbReference>
<keyword evidence="9" id="KW-0255">Endonuclease</keyword>
<dbReference type="InterPro" id="IPR002156">
    <property type="entry name" value="RNaseH_domain"/>
</dbReference>
<dbReference type="CDD" id="cd09277">
    <property type="entry name" value="RNase_HI_bacteria_like"/>
    <property type="match status" value="1"/>
</dbReference>
<dbReference type="GO" id="GO:0046872">
    <property type="term" value="F:metal ion binding"/>
    <property type="evidence" value="ECO:0007669"/>
    <property type="project" value="UniProtKB-KW"/>
</dbReference>
<evidence type="ECO:0000313" key="14">
    <source>
        <dbReference type="Proteomes" id="UP000824175"/>
    </source>
</evidence>
<keyword evidence="8" id="KW-0479">Metal-binding</keyword>
<dbReference type="FunFam" id="3.40.970.10:FF:000002">
    <property type="entry name" value="Ribonuclease H"/>
    <property type="match status" value="1"/>
</dbReference>
<comment type="function">
    <text evidence="3">Endonuclease that specifically degrades the RNA of RNA-DNA hybrids.</text>
</comment>
<evidence type="ECO:0000256" key="9">
    <source>
        <dbReference type="ARBA" id="ARBA00022759"/>
    </source>
</evidence>
<dbReference type="PANTHER" id="PTHR10642:SF26">
    <property type="entry name" value="RIBONUCLEASE H1"/>
    <property type="match status" value="1"/>
</dbReference>
<evidence type="ECO:0000256" key="3">
    <source>
        <dbReference type="ARBA" id="ARBA00004065"/>
    </source>
</evidence>
<dbReference type="Proteomes" id="UP000824175">
    <property type="component" value="Unassembled WGS sequence"/>
</dbReference>
<dbReference type="Pfam" id="PF00075">
    <property type="entry name" value="RNase_H"/>
    <property type="match status" value="1"/>
</dbReference>
<evidence type="ECO:0000256" key="7">
    <source>
        <dbReference type="ARBA" id="ARBA00022722"/>
    </source>
</evidence>
<organism evidence="13 14">
    <name type="scientific">Candidatus Fimiplasma intestinipullorum</name>
    <dbReference type="NCBI Taxonomy" id="2840825"/>
    <lineage>
        <taxon>Bacteria</taxon>
        <taxon>Bacillati</taxon>
        <taxon>Bacillota</taxon>
        <taxon>Clostridia</taxon>
        <taxon>Eubacteriales</taxon>
        <taxon>Candidatus Fimiplasma</taxon>
    </lineage>
</organism>
<reference evidence="13" key="1">
    <citation type="submission" date="2020-10" db="EMBL/GenBank/DDBJ databases">
        <authorList>
            <person name="Gilroy R."/>
        </authorList>
    </citation>
    <scope>NUCLEOTIDE SEQUENCE</scope>
    <source>
        <strain evidence="13">CHK195-11698</strain>
    </source>
</reference>
<keyword evidence="7" id="KW-0540">Nuclease</keyword>
<evidence type="ECO:0000256" key="8">
    <source>
        <dbReference type="ARBA" id="ARBA00022723"/>
    </source>
</evidence>
<comment type="similarity">
    <text evidence="4">Belongs to the RNase H family.</text>
</comment>
<dbReference type="InterPro" id="IPR050092">
    <property type="entry name" value="RNase_H"/>
</dbReference>
<evidence type="ECO:0000256" key="10">
    <source>
        <dbReference type="ARBA" id="ARBA00022801"/>
    </source>
</evidence>
<reference evidence="13" key="2">
    <citation type="journal article" date="2021" name="PeerJ">
        <title>Extensive microbial diversity within the chicken gut microbiome revealed by metagenomics and culture.</title>
        <authorList>
            <person name="Gilroy R."/>
            <person name="Ravi A."/>
            <person name="Getino M."/>
            <person name="Pursley I."/>
            <person name="Horton D.L."/>
            <person name="Alikhan N.F."/>
            <person name="Baker D."/>
            <person name="Gharbi K."/>
            <person name="Hall N."/>
            <person name="Watson M."/>
            <person name="Adriaenssens E.M."/>
            <person name="Foster-Nyarko E."/>
            <person name="Jarju S."/>
            <person name="Secka A."/>
            <person name="Antonio M."/>
            <person name="Oren A."/>
            <person name="Chaudhuri R.R."/>
            <person name="La Ragione R."/>
            <person name="Hildebrand F."/>
            <person name="Pallen M.J."/>
        </authorList>
    </citation>
    <scope>NUCLEOTIDE SEQUENCE</scope>
    <source>
        <strain evidence="13">CHK195-11698</strain>
    </source>
</reference>
<dbReference type="InterPro" id="IPR009027">
    <property type="entry name" value="Ribosomal_bL9/RNase_H1_N"/>
</dbReference>
<dbReference type="SUPFAM" id="SSF53098">
    <property type="entry name" value="Ribonuclease H-like"/>
    <property type="match status" value="1"/>
</dbReference>
<dbReference type="GO" id="GO:0043137">
    <property type="term" value="P:DNA replication, removal of RNA primer"/>
    <property type="evidence" value="ECO:0007669"/>
    <property type="project" value="TreeGrafter"/>
</dbReference>
<evidence type="ECO:0000256" key="4">
    <source>
        <dbReference type="ARBA" id="ARBA00005300"/>
    </source>
</evidence>
<accession>A0A9D1HMC6</accession>
<comment type="caution">
    <text evidence="13">The sequence shown here is derived from an EMBL/GenBank/DDBJ whole genome shotgun (WGS) entry which is preliminary data.</text>
</comment>
<protein>
    <recommendedName>
        <fullName evidence="6">Ribonuclease H</fullName>
        <ecNumber evidence="5">3.1.26.4</ecNumber>
    </recommendedName>
</protein>
<proteinExistence type="inferred from homology"/>
<comment type="cofactor">
    <cofactor evidence="2">
        <name>Mg(2+)</name>
        <dbReference type="ChEBI" id="CHEBI:18420"/>
    </cofactor>
</comment>
<name>A0A9D1HMC6_9FIRM</name>
<dbReference type="GO" id="GO:0003676">
    <property type="term" value="F:nucleic acid binding"/>
    <property type="evidence" value="ECO:0007669"/>
    <property type="project" value="InterPro"/>
</dbReference>
<dbReference type="InterPro" id="IPR011320">
    <property type="entry name" value="RNase_H1_N"/>
</dbReference>
<sequence>MKYYAVRVGRQPGIYSSWDECKAQVNGYPNAKYKSFTTLEAAKQFMAPEAKATTEQAECVAYVDGSFDQSTFCYSYGVVLFYQQKKYTFSMMLRDPEMMSMRNVAGEIEGAKKAMQFAYDHQCQSLEICYDYAGIENWCTGQWQANKAGTKAYRDFYLQMSQAMQIRFRKIKSHSNHPLNDEADALAKKALGLDG</sequence>
<dbReference type="InterPro" id="IPR036397">
    <property type="entry name" value="RNaseH_sf"/>
</dbReference>
<dbReference type="InterPro" id="IPR037056">
    <property type="entry name" value="RNase_H1_N_sf"/>
</dbReference>
<dbReference type="InterPro" id="IPR012337">
    <property type="entry name" value="RNaseH-like_sf"/>
</dbReference>
<dbReference type="EC" id="3.1.26.4" evidence="5"/>
<keyword evidence="10" id="KW-0378">Hydrolase</keyword>
<dbReference type="AlphaFoldDB" id="A0A9D1HMC6"/>
<dbReference type="EMBL" id="DVMJ01000022">
    <property type="protein sequence ID" value="HIU13071.1"/>
    <property type="molecule type" value="Genomic_DNA"/>
</dbReference>
<comment type="catalytic activity">
    <reaction evidence="1">
        <text>Endonucleolytic cleavage to 5'-phosphomonoester.</text>
        <dbReference type="EC" id="3.1.26.4"/>
    </reaction>
</comment>
<dbReference type="PANTHER" id="PTHR10642">
    <property type="entry name" value="RIBONUCLEASE H1"/>
    <property type="match status" value="1"/>
</dbReference>
<evidence type="ECO:0000256" key="1">
    <source>
        <dbReference type="ARBA" id="ARBA00000077"/>
    </source>
</evidence>
<evidence type="ECO:0000313" key="13">
    <source>
        <dbReference type="EMBL" id="HIU13071.1"/>
    </source>
</evidence>
<evidence type="ECO:0000256" key="6">
    <source>
        <dbReference type="ARBA" id="ARBA00017721"/>
    </source>
</evidence>
<dbReference type="Gene3D" id="3.30.420.10">
    <property type="entry name" value="Ribonuclease H-like superfamily/Ribonuclease H"/>
    <property type="match status" value="1"/>
</dbReference>
<dbReference type="GO" id="GO:0004523">
    <property type="term" value="F:RNA-DNA hybrid ribonuclease activity"/>
    <property type="evidence" value="ECO:0007669"/>
    <property type="project" value="UniProtKB-EC"/>
</dbReference>
<gene>
    <name evidence="13" type="ORF">IAD15_03270</name>
</gene>
<dbReference type="SUPFAM" id="SSF55658">
    <property type="entry name" value="L9 N-domain-like"/>
    <property type="match status" value="1"/>
</dbReference>
<evidence type="ECO:0000259" key="12">
    <source>
        <dbReference type="PROSITE" id="PS50879"/>
    </source>
</evidence>
<evidence type="ECO:0000256" key="5">
    <source>
        <dbReference type="ARBA" id="ARBA00012180"/>
    </source>
</evidence>
<keyword evidence="11" id="KW-0460">Magnesium</keyword>